<name>A0A830BFK7_9LAMI</name>
<feature type="region of interest" description="Disordered" evidence="1">
    <location>
        <begin position="51"/>
        <end position="82"/>
    </location>
</feature>
<organism evidence="2 3">
    <name type="scientific">Phtheirospermum japonicum</name>
    <dbReference type="NCBI Taxonomy" id="374723"/>
    <lineage>
        <taxon>Eukaryota</taxon>
        <taxon>Viridiplantae</taxon>
        <taxon>Streptophyta</taxon>
        <taxon>Embryophyta</taxon>
        <taxon>Tracheophyta</taxon>
        <taxon>Spermatophyta</taxon>
        <taxon>Magnoliopsida</taxon>
        <taxon>eudicotyledons</taxon>
        <taxon>Gunneridae</taxon>
        <taxon>Pentapetalae</taxon>
        <taxon>asterids</taxon>
        <taxon>lamiids</taxon>
        <taxon>Lamiales</taxon>
        <taxon>Orobanchaceae</taxon>
        <taxon>Orobanchaceae incertae sedis</taxon>
        <taxon>Phtheirospermum</taxon>
    </lineage>
</organism>
<evidence type="ECO:0000313" key="3">
    <source>
        <dbReference type="Proteomes" id="UP000653305"/>
    </source>
</evidence>
<reference evidence="2" key="1">
    <citation type="submission" date="2020-07" db="EMBL/GenBank/DDBJ databases">
        <title>Ethylene signaling mediates host invasion by parasitic plants.</title>
        <authorList>
            <person name="Yoshida S."/>
        </authorList>
    </citation>
    <scope>NUCLEOTIDE SEQUENCE</scope>
    <source>
        <strain evidence="2">Okayama</strain>
    </source>
</reference>
<evidence type="ECO:0000256" key="1">
    <source>
        <dbReference type="SAM" id="MobiDB-lite"/>
    </source>
</evidence>
<dbReference type="Proteomes" id="UP000653305">
    <property type="component" value="Unassembled WGS sequence"/>
</dbReference>
<comment type="caution">
    <text evidence="2">The sequence shown here is derived from an EMBL/GenBank/DDBJ whole genome shotgun (WGS) entry which is preliminary data.</text>
</comment>
<keyword evidence="3" id="KW-1185">Reference proteome</keyword>
<proteinExistence type="predicted"/>
<gene>
    <name evidence="2" type="ORF">PHJA_000498800</name>
</gene>
<dbReference type="OrthoDB" id="1879501at2759"/>
<evidence type="ECO:0000313" key="2">
    <source>
        <dbReference type="EMBL" id="GFP83554.1"/>
    </source>
</evidence>
<dbReference type="EMBL" id="BMAC01000065">
    <property type="protein sequence ID" value="GFP83554.1"/>
    <property type="molecule type" value="Genomic_DNA"/>
</dbReference>
<dbReference type="PANTHER" id="PTHR34780:SF2">
    <property type="entry name" value="GENOME ASSEMBLY, CHROMOSOME: A02"/>
    <property type="match status" value="1"/>
</dbReference>
<dbReference type="AlphaFoldDB" id="A0A830BFK7"/>
<sequence length="82" mass="9401">MPNMDQRKLINTHKNDDGLEDAYKGVGIHSQVRKIKQEMEKINRLAMQLQPEARPAEREIGSRRERSRSPLGLAERPIPVGN</sequence>
<protein>
    <submittedName>
        <fullName evidence="2">Uncharacterized protein</fullName>
    </submittedName>
</protein>
<feature type="compositionally biased region" description="Basic and acidic residues" evidence="1">
    <location>
        <begin position="54"/>
        <end position="68"/>
    </location>
</feature>
<accession>A0A830BFK7</accession>
<dbReference type="PANTHER" id="PTHR34780">
    <property type="entry name" value="OS08G0427800 PROTEIN"/>
    <property type="match status" value="1"/>
</dbReference>